<evidence type="ECO:0000256" key="5">
    <source>
        <dbReference type="ARBA" id="ARBA00022676"/>
    </source>
</evidence>
<accession>A0A1I0Z7Y6</accession>
<dbReference type="GO" id="GO:0009252">
    <property type="term" value="P:peptidoglycan biosynthetic process"/>
    <property type="evidence" value="ECO:0007669"/>
    <property type="project" value="UniProtKB-KW"/>
</dbReference>
<comment type="similarity">
    <text evidence="1">In the C-terminal section; belongs to the transpeptidase family.</text>
</comment>
<comment type="similarity">
    <text evidence="2">In the N-terminal section; belongs to the glycosyltransferase 51 family.</text>
</comment>
<keyword evidence="11" id="KW-0961">Cell wall biogenesis/degradation</keyword>
<evidence type="ECO:0000256" key="10">
    <source>
        <dbReference type="ARBA" id="ARBA00023268"/>
    </source>
</evidence>
<dbReference type="InterPro" id="IPR036950">
    <property type="entry name" value="PBP_transglycosylase"/>
</dbReference>
<dbReference type="Gene3D" id="3.30.10.20">
    <property type="match status" value="1"/>
</dbReference>
<dbReference type="PANTHER" id="PTHR32282">
    <property type="entry name" value="BINDING PROTEIN TRANSPEPTIDASE, PUTATIVE-RELATED"/>
    <property type="match status" value="1"/>
</dbReference>
<evidence type="ECO:0000256" key="6">
    <source>
        <dbReference type="ARBA" id="ARBA00022679"/>
    </source>
</evidence>
<evidence type="ECO:0000256" key="4">
    <source>
        <dbReference type="ARBA" id="ARBA00022670"/>
    </source>
</evidence>
<dbReference type="Pfam" id="PF00912">
    <property type="entry name" value="Transgly"/>
    <property type="match status" value="1"/>
</dbReference>
<keyword evidence="8" id="KW-0133">Cell shape</keyword>
<comment type="catalytic activity">
    <reaction evidence="13">
        <text>[GlcNAc-(1-&gt;4)-Mur2Ac(oyl-L-Ala-gamma-D-Glu-L-Lys-D-Ala-D-Ala)](n)-di-trans,octa-cis-undecaprenyl diphosphate + beta-D-GlcNAc-(1-&gt;4)-Mur2Ac(oyl-L-Ala-gamma-D-Glu-L-Lys-D-Ala-D-Ala)-di-trans,octa-cis-undecaprenyl diphosphate = [GlcNAc-(1-&gt;4)-Mur2Ac(oyl-L-Ala-gamma-D-Glu-L-Lys-D-Ala-D-Ala)](n+1)-di-trans,octa-cis-undecaprenyl diphosphate + di-trans,octa-cis-undecaprenyl diphosphate + H(+)</text>
        <dbReference type="Rhea" id="RHEA:23708"/>
        <dbReference type="Rhea" id="RHEA-COMP:9602"/>
        <dbReference type="Rhea" id="RHEA-COMP:9603"/>
        <dbReference type="ChEBI" id="CHEBI:15378"/>
        <dbReference type="ChEBI" id="CHEBI:58405"/>
        <dbReference type="ChEBI" id="CHEBI:60033"/>
        <dbReference type="ChEBI" id="CHEBI:78435"/>
        <dbReference type="EC" id="2.4.99.28"/>
    </reaction>
</comment>
<dbReference type="Pfam" id="PF00905">
    <property type="entry name" value="Transpeptidase"/>
    <property type="match status" value="1"/>
</dbReference>
<proteinExistence type="inferred from homology"/>
<keyword evidence="15" id="KW-0812">Transmembrane</keyword>
<dbReference type="GO" id="GO:0008955">
    <property type="term" value="F:peptidoglycan glycosyltransferase activity"/>
    <property type="evidence" value="ECO:0007669"/>
    <property type="project" value="UniProtKB-EC"/>
</dbReference>
<keyword evidence="10" id="KW-0511">Multifunctional enzyme</keyword>
<reference evidence="17" key="1">
    <citation type="submission" date="2016-10" db="EMBL/GenBank/DDBJ databases">
        <authorList>
            <person name="de Groot N.N."/>
        </authorList>
    </citation>
    <scope>NUCLEOTIDE SEQUENCE [LARGE SCALE GENOMIC DNA]</scope>
    <source>
        <strain evidence="17">CGMCC 1.10697</strain>
    </source>
</reference>
<dbReference type="InterPro" id="IPR050396">
    <property type="entry name" value="Glycosyltr_51/Transpeptidase"/>
</dbReference>
<evidence type="ECO:0000256" key="11">
    <source>
        <dbReference type="ARBA" id="ARBA00023316"/>
    </source>
</evidence>
<keyword evidence="4" id="KW-0645">Protease</keyword>
<keyword evidence="5" id="KW-0328">Glycosyltransferase</keyword>
<keyword evidence="15" id="KW-0472">Membrane</keyword>
<dbReference type="InterPro" id="IPR005543">
    <property type="entry name" value="PASTA_dom"/>
</dbReference>
<evidence type="ECO:0000256" key="12">
    <source>
        <dbReference type="ARBA" id="ARBA00034000"/>
    </source>
</evidence>
<dbReference type="SUPFAM" id="SSF53955">
    <property type="entry name" value="Lysozyme-like"/>
    <property type="match status" value="1"/>
</dbReference>
<keyword evidence="15" id="KW-1133">Transmembrane helix</keyword>
<name>A0A1I0Z7Y6_9ACTN</name>
<dbReference type="PANTHER" id="PTHR32282:SF33">
    <property type="entry name" value="PEPTIDOGLYCAN GLYCOSYLTRANSFERASE"/>
    <property type="match status" value="1"/>
</dbReference>
<evidence type="ECO:0000256" key="3">
    <source>
        <dbReference type="ARBA" id="ARBA00022645"/>
    </source>
</evidence>
<feature type="compositionally biased region" description="Gly residues" evidence="14">
    <location>
        <begin position="777"/>
        <end position="800"/>
    </location>
</feature>
<dbReference type="GO" id="GO:0009002">
    <property type="term" value="F:serine-type D-Ala-D-Ala carboxypeptidase activity"/>
    <property type="evidence" value="ECO:0007669"/>
    <property type="project" value="UniProtKB-EC"/>
</dbReference>
<sequence>MRPPRTLVPMSSRRQRPEGGPDAGRVASHLAVMAAVAVVMGVLTACLAIPFAGLVGVAAKDVSAGMVDLPESLEAKDLSQKTRIYDVNGNLIASLYDQNRINVPLQSISRPMVKAIVAIEDYRFYDHGALDLRGTLRAFVTNQANGGSVQGGSSITQQMVKQTLLYQAETDEERAAATEETYARKIRELRYAIAFEKNHTKDWILERYLNIAYFGDGAFGVQAAAVHFFSKNAKDLDLLESATLAGLVKNPVGYDPVDNPERAESRRNVVLDRMAQLGVLTEKKAERLKSTPIEETLKIKNSPNGCQQSRAPFFCDYVVNWLLKDPVLGDTAKERRTALKNGGLTIRTTIDLDMQKAADTAVSTYVYPTDQAIGGLAMVEPASGDVRALAQSRPMGKDKAAGQTYLNYVVPKKYGDANGFQAGSTFKVFVLAEAINQGIPLSTSINSPESMQIEDEEFENCDGPYAGDGEGWNVSNSTGSGTFDLYSGTQQSVNTFFAQLETQTGMCKPLELAADMGVKVPLAQKVPSWILGVSDSNPLEIAQAYATFAARGLHCEPRPVTQVLDSRGQTLKDFATECEQVMPGATADAVNDILRGVMEPGGFGQNIAIDKPSAGKTGTNQNNMSVWFAGYTPEIATAAMVAGANQFGEWVSLNGQTVGGGYIAEAFGSTVAGPIWGDAMAAVSAKLDYVDFQAPPGDEIAGVLTGVPDVAGQSVEAATSTLEAAGFTVADGGQVNSEVGEGLVAYTSPTGGTSLSSGDTVTLYTSTGYVPPPPSSGDGGGNGNGNGNGGRGNGGGRGNR</sequence>
<evidence type="ECO:0000256" key="13">
    <source>
        <dbReference type="ARBA" id="ARBA00049902"/>
    </source>
</evidence>
<gene>
    <name evidence="17" type="ORF">SAMN05192575_105121</name>
</gene>
<dbReference type="CDD" id="cd06577">
    <property type="entry name" value="PASTA_pknB"/>
    <property type="match status" value="1"/>
</dbReference>
<evidence type="ECO:0000256" key="15">
    <source>
        <dbReference type="SAM" id="Phobius"/>
    </source>
</evidence>
<feature type="region of interest" description="Disordered" evidence="14">
    <location>
        <begin position="1"/>
        <end position="23"/>
    </location>
</feature>
<comment type="catalytic activity">
    <reaction evidence="12">
        <text>Preferential cleavage: (Ac)2-L-Lys-D-Ala-|-D-Ala. Also transpeptidation of peptidyl-alanyl moieties that are N-acyl substituents of D-alanine.</text>
        <dbReference type="EC" id="3.4.16.4"/>
    </reaction>
</comment>
<keyword evidence="6" id="KW-0808">Transferase</keyword>
<evidence type="ECO:0000256" key="9">
    <source>
        <dbReference type="ARBA" id="ARBA00022984"/>
    </source>
</evidence>
<dbReference type="AlphaFoldDB" id="A0A1I0Z7Y6"/>
<keyword evidence="3 17" id="KW-0121">Carboxypeptidase</keyword>
<dbReference type="EMBL" id="FOKC01000005">
    <property type="protein sequence ID" value="SFB21869.1"/>
    <property type="molecule type" value="Genomic_DNA"/>
</dbReference>
<dbReference type="InterPro" id="IPR001460">
    <property type="entry name" value="PCN-bd_Tpept"/>
</dbReference>
<evidence type="ECO:0000256" key="1">
    <source>
        <dbReference type="ARBA" id="ARBA00007090"/>
    </source>
</evidence>
<feature type="transmembrane region" description="Helical" evidence="15">
    <location>
        <begin position="30"/>
        <end position="59"/>
    </location>
</feature>
<keyword evidence="9" id="KW-0573">Peptidoglycan synthesis</keyword>
<dbReference type="FunFam" id="1.10.3810.10:FF:000001">
    <property type="entry name" value="Penicillin-binding protein 1A"/>
    <property type="match status" value="1"/>
</dbReference>
<evidence type="ECO:0000259" key="16">
    <source>
        <dbReference type="PROSITE" id="PS51178"/>
    </source>
</evidence>
<dbReference type="STRING" id="748909.SAMN05192575_105121"/>
<evidence type="ECO:0000256" key="2">
    <source>
        <dbReference type="ARBA" id="ARBA00007739"/>
    </source>
</evidence>
<dbReference type="Gene3D" id="1.10.3810.10">
    <property type="entry name" value="Biosynthetic peptidoglycan transglycosylase-like"/>
    <property type="match status" value="1"/>
</dbReference>
<dbReference type="SUPFAM" id="SSF56601">
    <property type="entry name" value="beta-lactamase/transpeptidase-like"/>
    <property type="match status" value="1"/>
</dbReference>
<dbReference type="GO" id="GO:0006508">
    <property type="term" value="P:proteolysis"/>
    <property type="evidence" value="ECO:0007669"/>
    <property type="project" value="UniProtKB-KW"/>
</dbReference>
<evidence type="ECO:0000313" key="18">
    <source>
        <dbReference type="Proteomes" id="UP000199113"/>
    </source>
</evidence>
<dbReference type="GO" id="GO:0008360">
    <property type="term" value="P:regulation of cell shape"/>
    <property type="evidence" value="ECO:0007669"/>
    <property type="project" value="UniProtKB-KW"/>
</dbReference>
<evidence type="ECO:0000256" key="8">
    <source>
        <dbReference type="ARBA" id="ARBA00022960"/>
    </source>
</evidence>
<dbReference type="GO" id="GO:0008658">
    <property type="term" value="F:penicillin binding"/>
    <property type="evidence" value="ECO:0007669"/>
    <property type="project" value="InterPro"/>
</dbReference>
<dbReference type="Proteomes" id="UP000199113">
    <property type="component" value="Unassembled WGS sequence"/>
</dbReference>
<organism evidence="17 18">
    <name type="scientific">Nocardioides alpinus</name>
    <dbReference type="NCBI Taxonomy" id="748909"/>
    <lineage>
        <taxon>Bacteria</taxon>
        <taxon>Bacillati</taxon>
        <taxon>Actinomycetota</taxon>
        <taxon>Actinomycetes</taxon>
        <taxon>Propionibacteriales</taxon>
        <taxon>Nocardioidaceae</taxon>
        <taxon>Nocardioides</taxon>
    </lineage>
</organism>
<dbReference type="PROSITE" id="PS51178">
    <property type="entry name" value="PASTA"/>
    <property type="match status" value="1"/>
</dbReference>
<dbReference type="Gene3D" id="3.40.710.10">
    <property type="entry name" value="DD-peptidase/beta-lactamase superfamily"/>
    <property type="match status" value="1"/>
</dbReference>
<protein>
    <submittedName>
        <fullName evidence="17">Membrane carboxypeptidase (Penicillin-binding protein)</fullName>
    </submittedName>
</protein>
<evidence type="ECO:0000256" key="7">
    <source>
        <dbReference type="ARBA" id="ARBA00022801"/>
    </source>
</evidence>
<dbReference type="GO" id="GO:0071555">
    <property type="term" value="P:cell wall organization"/>
    <property type="evidence" value="ECO:0007669"/>
    <property type="project" value="UniProtKB-KW"/>
</dbReference>
<evidence type="ECO:0000256" key="14">
    <source>
        <dbReference type="SAM" id="MobiDB-lite"/>
    </source>
</evidence>
<evidence type="ECO:0000313" key="17">
    <source>
        <dbReference type="EMBL" id="SFB21869.1"/>
    </source>
</evidence>
<dbReference type="InterPro" id="IPR012338">
    <property type="entry name" value="Beta-lactam/transpept-like"/>
</dbReference>
<dbReference type="GO" id="GO:0030288">
    <property type="term" value="C:outer membrane-bounded periplasmic space"/>
    <property type="evidence" value="ECO:0007669"/>
    <property type="project" value="TreeGrafter"/>
</dbReference>
<keyword evidence="7" id="KW-0378">Hydrolase</keyword>
<dbReference type="InterPro" id="IPR001264">
    <property type="entry name" value="Glyco_trans_51"/>
</dbReference>
<feature type="region of interest" description="Disordered" evidence="14">
    <location>
        <begin position="748"/>
        <end position="800"/>
    </location>
</feature>
<dbReference type="SMART" id="SM00740">
    <property type="entry name" value="PASTA"/>
    <property type="match status" value="1"/>
</dbReference>
<dbReference type="Pfam" id="PF03793">
    <property type="entry name" value="PASTA"/>
    <property type="match status" value="1"/>
</dbReference>
<dbReference type="InterPro" id="IPR023346">
    <property type="entry name" value="Lysozyme-like_dom_sf"/>
</dbReference>
<feature type="domain" description="PASTA" evidence="16">
    <location>
        <begin position="702"/>
        <end position="767"/>
    </location>
</feature>
<feature type="compositionally biased region" description="Low complexity" evidence="14">
    <location>
        <begin position="748"/>
        <end position="762"/>
    </location>
</feature>